<sequence>ISYESIANREEQQMHFKKWDNIKSPRITCTPAKRN</sequence>
<evidence type="ECO:0000313" key="1">
    <source>
        <dbReference type="EMBL" id="CAF5080075.1"/>
    </source>
</evidence>
<feature type="non-terminal residue" evidence="1">
    <location>
        <position position="1"/>
    </location>
</feature>
<proteinExistence type="predicted"/>
<gene>
    <name evidence="1" type="ORF">SMN809_LOCUS60725</name>
</gene>
<organism evidence="1 2">
    <name type="scientific">Rotaria magnacalcarata</name>
    <dbReference type="NCBI Taxonomy" id="392030"/>
    <lineage>
        <taxon>Eukaryota</taxon>
        <taxon>Metazoa</taxon>
        <taxon>Spiralia</taxon>
        <taxon>Gnathifera</taxon>
        <taxon>Rotifera</taxon>
        <taxon>Eurotatoria</taxon>
        <taxon>Bdelloidea</taxon>
        <taxon>Philodinida</taxon>
        <taxon>Philodinidae</taxon>
        <taxon>Rotaria</taxon>
    </lineage>
</organism>
<reference evidence="1" key="1">
    <citation type="submission" date="2021-02" db="EMBL/GenBank/DDBJ databases">
        <authorList>
            <person name="Nowell W R."/>
        </authorList>
    </citation>
    <scope>NUCLEOTIDE SEQUENCE</scope>
</reference>
<dbReference type="EMBL" id="CAJOBI010238580">
    <property type="protein sequence ID" value="CAF5080075.1"/>
    <property type="molecule type" value="Genomic_DNA"/>
</dbReference>
<dbReference type="AlphaFoldDB" id="A0A8S3ELT0"/>
<dbReference type="Proteomes" id="UP000676336">
    <property type="component" value="Unassembled WGS sequence"/>
</dbReference>
<comment type="caution">
    <text evidence="1">The sequence shown here is derived from an EMBL/GenBank/DDBJ whole genome shotgun (WGS) entry which is preliminary data.</text>
</comment>
<name>A0A8S3ELT0_9BILA</name>
<evidence type="ECO:0000313" key="2">
    <source>
        <dbReference type="Proteomes" id="UP000676336"/>
    </source>
</evidence>
<accession>A0A8S3ELT0</accession>
<protein>
    <submittedName>
        <fullName evidence="1">Uncharacterized protein</fullName>
    </submittedName>
</protein>